<evidence type="ECO:0000256" key="1">
    <source>
        <dbReference type="ARBA" id="ARBA00004141"/>
    </source>
</evidence>
<feature type="domain" description="ABC transporter" evidence="9">
    <location>
        <begin position="74"/>
        <end position="338"/>
    </location>
</feature>
<dbReference type="SUPFAM" id="SSF52540">
    <property type="entry name" value="P-loop containing nucleoside triphosphate hydrolases"/>
    <property type="match status" value="1"/>
</dbReference>
<evidence type="ECO:0000256" key="8">
    <source>
        <dbReference type="SAM" id="Phobius"/>
    </source>
</evidence>
<evidence type="ECO:0000313" key="11">
    <source>
        <dbReference type="Proteomes" id="UP001314263"/>
    </source>
</evidence>
<keyword evidence="7 8" id="KW-0472">Membrane</keyword>
<evidence type="ECO:0000256" key="2">
    <source>
        <dbReference type="ARBA" id="ARBA00022448"/>
    </source>
</evidence>
<feature type="transmembrane region" description="Helical" evidence="8">
    <location>
        <begin position="546"/>
        <end position="569"/>
    </location>
</feature>
<keyword evidence="4" id="KW-0547">Nucleotide-binding</keyword>
<dbReference type="GO" id="GO:0005524">
    <property type="term" value="F:ATP binding"/>
    <property type="evidence" value="ECO:0007669"/>
    <property type="project" value="UniProtKB-KW"/>
</dbReference>
<feature type="transmembrane region" description="Helical" evidence="8">
    <location>
        <begin position="654"/>
        <end position="673"/>
    </location>
</feature>
<evidence type="ECO:0000256" key="7">
    <source>
        <dbReference type="ARBA" id="ARBA00023136"/>
    </source>
</evidence>
<comment type="subcellular location">
    <subcellularLocation>
        <location evidence="1">Membrane</location>
        <topology evidence="1">Multi-pass membrane protein</topology>
    </subcellularLocation>
</comment>
<dbReference type="Gene3D" id="3.40.50.300">
    <property type="entry name" value="P-loop containing nucleotide triphosphate hydrolases"/>
    <property type="match status" value="1"/>
</dbReference>
<sequence length="681" mass="75853">MSYRLGTEASGLPLIAAKGLSIKVADGSTTEVAIVVSDGTVLPQKSAFSDEQMKQAELKKADMSSVRKRNGMKVVFRGLTYTVAHNSKRKQKLQLLKTVTGVIAPAQMTALMGPSGSGKSTLLDVLAGRKTAGELTGTVLVGGKPPSRKFMRRYTGYVEQFDTLVDNLTVQEMLAYTAEMKLEMGVGMAEKRARVEALLRQLALEPCRNVRIGGSMQRGISGALLRPPAACPAQQEADRNAKRCNIGIALLSDPRLIFLDEPTSGLDSYTSHEVMEMVMALTRTNNSITVCATIHSPSPQTFGLFDKLIILLSGRIVYFGNNGVDAIDYFERRFPELDRMPTSGANANCAEWLLSVTTQADRSGRADEYADAYQESALFQENISLLSQGRGTESRISITTIQELAVKQGTVTPLWWGLWILVKYRLVSNYRDPKFLLGRIVDKLLCCVVLIILYAGRGKDASPDNLINISSLLYMYTVLPGFAAISYMPGLVLERPLYIRERSDGLYSTITYLLSKMVEEMLVVLFVSLTVSACIFFSVGFHGQYVLFWLVYLVTISIGMVVGYVVAAWAVDLDVANGILPGYIMGLYFFTGYALRLQNLPRWIGWFHYLDFLHYAWASLMLNEFEGRPATFIGNQTFLEYYGLPQHGITKWEYLGIEFLFFIMFFILAWVALKYKKHGNR</sequence>
<protein>
    <recommendedName>
        <fullName evidence="9">ABC transporter domain-containing protein</fullName>
    </recommendedName>
</protein>
<dbReference type="InterPro" id="IPR013525">
    <property type="entry name" value="ABC2_TM"/>
</dbReference>
<proteinExistence type="predicted"/>
<dbReference type="PANTHER" id="PTHR48041:SF91">
    <property type="entry name" value="ABC TRANSPORTER G FAMILY MEMBER 28"/>
    <property type="match status" value="1"/>
</dbReference>
<dbReference type="EMBL" id="CAUYUE010000008">
    <property type="protein sequence ID" value="CAK0783293.1"/>
    <property type="molecule type" value="Genomic_DNA"/>
</dbReference>
<keyword evidence="5" id="KW-0067">ATP-binding</keyword>
<dbReference type="Pfam" id="PF01061">
    <property type="entry name" value="ABC2_membrane"/>
    <property type="match status" value="1"/>
</dbReference>
<feature type="transmembrane region" description="Helical" evidence="8">
    <location>
        <begin position="466"/>
        <end position="488"/>
    </location>
</feature>
<dbReference type="GO" id="GO:0016020">
    <property type="term" value="C:membrane"/>
    <property type="evidence" value="ECO:0007669"/>
    <property type="project" value="UniProtKB-SubCell"/>
</dbReference>
<dbReference type="PANTHER" id="PTHR48041">
    <property type="entry name" value="ABC TRANSPORTER G FAMILY MEMBER 28"/>
    <property type="match status" value="1"/>
</dbReference>
<evidence type="ECO:0000256" key="4">
    <source>
        <dbReference type="ARBA" id="ARBA00022741"/>
    </source>
</evidence>
<keyword evidence="11" id="KW-1185">Reference proteome</keyword>
<comment type="caution">
    <text evidence="10">The sequence shown here is derived from an EMBL/GenBank/DDBJ whole genome shotgun (WGS) entry which is preliminary data.</text>
</comment>
<accession>A0AAV1I7Z5</accession>
<reference evidence="10 11" key="1">
    <citation type="submission" date="2023-10" db="EMBL/GenBank/DDBJ databases">
        <authorList>
            <person name="Maclean D."/>
            <person name="Macfadyen A."/>
        </authorList>
    </citation>
    <scope>NUCLEOTIDE SEQUENCE [LARGE SCALE GENOMIC DNA]</scope>
</reference>
<keyword evidence="2" id="KW-0813">Transport</keyword>
<evidence type="ECO:0000256" key="3">
    <source>
        <dbReference type="ARBA" id="ARBA00022692"/>
    </source>
</evidence>
<dbReference type="GO" id="GO:0140359">
    <property type="term" value="F:ABC-type transporter activity"/>
    <property type="evidence" value="ECO:0007669"/>
    <property type="project" value="InterPro"/>
</dbReference>
<dbReference type="PROSITE" id="PS50893">
    <property type="entry name" value="ABC_TRANSPORTER_2"/>
    <property type="match status" value="1"/>
</dbReference>
<evidence type="ECO:0000313" key="10">
    <source>
        <dbReference type="EMBL" id="CAK0783293.1"/>
    </source>
</evidence>
<feature type="transmembrane region" description="Helical" evidence="8">
    <location>
        <begin position="575"/>
        <end position="596"/>
    </location>
</feature>
<evidence type="ECO:0000256" key="6">
    <source>
        <dbReference type="ARBA" id="ARBA00022989"/>
    </source>
</evidence>
<dbReference type="InterPro" id="IPR003439">
    <property type="entry name" value="ABC_transporter-like_ATP-bd"/>
</dbReference>
<dbReference type="InterPro" id="IPR027417">
    <property type="entry name" value="P-loop_NTPase"/>
</dbReference>
<gene>
    <name evidence="10" type="ORF">CVIRNUC_006492</name>
</gene>
<dbReference type="SMART" id="SM00382">
    <property type="entry name" value="AAA"/>
    <property type="match status" value="1"/>
</dbReference>
<dbReference type="AlphaFoldDB" id="A0AAV1I7Z5"/>
<dbReference type="Proteomes" id="UP001314263">
    <property type="component" value="Unassembled WGS sequence"/>
</dbReference>
<feature type="transmembrane region" description="Helical" evidence="8">
    <location>
        <begin position="435"/>
        <end position="454"/>
    </location>
</feature>
<evidence type="ECO:0000259" key="9">
    <source>
        <dbReference type="PROSITE" id="PS50893"/>
    </source>
</evidence>
<organism evidence="10 11">
    <name type="scientific">Coccomyxa viridis</name>
    <dbReference type="NCBI Taxonomy" id="1274662"/>
    <lineage>
        <taxon>Eukaryota</taxon>
        <taxon>Viridiplantae</taxon>
        <taxon>Chlorophyta</taxon>
        <taxon>core chlorophytes</taxon>
        <taxon>Trebouxiophyceae</taxon>
        <taxon>Trebouxiophyceae incertae sedis</taxon>
        <taxon>Coccomyxaceae</taxon>
        <taxon>Coccomyxa</taxon>
    </lineage>
</organism>
<dbReference type="Pfam" id="PF00005">
    <property type="entry name" value="ABC_tran"/>
    <property type="match status" value="1"/>
</dbReference>
<name>A0AAV1I7Z5_9CHLO</name>
<dbReference type="InterPro" id="IPR050352">
    <property type="entry name" value="ABCG_transporters"/>
</dbReference>
<keyword evidence="6 8" id="KW-1133">Transmembrane helix</keyword>
<keyword evidence="3 8" id="KW-0812">Transmembrane</keyword>
<dbReference type="GO" id="GO:0016887">
    <property type="term" value="F:ATP hydrolysis activity"/>
    <property type="evidence" value="ECO:0007669"/>
    <property type="project" value="InterPro"/>
</dbReference>
<evidence type="ECO:0000256" key="5">
    <source>
        <dbReference type="ARBA" id="ARBA00022840"/>
    </source>
</evidence>
<dbReference type="InterPro" id="IPR003593">
    <property type="entry name" value="AAA+_ATPase"/>
</dbReference>
<feature type="transmembrane region" description="Helical" evidence="8">
    <location>
        <begin position="521"/>
        <end position="539"/>
    </location>
</feature>